<comment type="caution">
    <text evidence="1">The sequence shown here is derived from an EMBL/GenBank/DDBJ whole genome shotgun (WGS) entry which is preliminary data.</text>
</comment>
<dbReference type="EMBL" id="CAJNNV010016862">
    <property type="protein sequence ID" value="CAE8604724.1"/>
    <property type="molecule type" value="Genomic_DNA"/>
</dbReference>
<proteinExistence type="predicted"/>
<accession>A0A813EU91</accession>
<protein>
    <submittedName>
        <fullName evidence="1">Uncharacterized protein</fullName>
    </submittedName>
</protein>
<keyword evidence="2" id="KW-1185">Reference proteome</keyword>
<name>A0A813EU91_POLGL</name>
<gene>
    <name evidence="1" type="ORF">PGLA1383_LOCUS22872</name>
</gene>
<evidence type="ECO:0000313" key="1">
    <source>
        <dbReference type="EMBL" id="CAE8604724.1"/>
    </source>
</evidence>
<evidence type="ECO:0000313" key="2">
    <source>
        <dbReference type="Proteomes" id="UP000654075"/>
    </source>
</evidence>
<dbReference type="Proteomes" id="UP000654075">
    <property type="component" value="Unassembled WGS sequence"/>
</dbReference>
<organism evidence="1 2">
    <name type="scientific">Polarella glacialis</name>
    <name type="common">Dinoflagellate</name>
    <dbReference type="NCBI Taxonomy" id="89957"/>
    <lineage>
        <taxon>Eukaryota</taxon>
        <taxon>Sar</taxon>
        <taxon>Alveolata</taxon>
        <taxon>Dinophyceae</taxon>
        <taxon>Suessiales</taxon>
        <taxon>Suessiaceae</taxon>
        <taxon>Polarella</taxon>
    </lineage>
</organism>
<sequence length="172" mass="18667">MKTTMAAGCNGEIGRTVRRTSFLRSVGATALLAALGGQLPSGSTSWLLVSTWNASPLTARSLARRRAAAVEVRTPARPSRPKPNTQTLTVGPFQIGKVFLATTSKQVLSMAKKQIPFMNYQESSAILDRLLWLNKTQGEPLEASKTLDDVIAVQEKSMKLMSRDGLDMIVFS</sequence>
<reference evidence="1" key="1">
    <citation type="submission" date="2021-02" db="EMBL/GenBank/DDBJ databases">
        <authorList>
            <person name="Dougan E. K."/>
            <person name="Rhodes N."/>
            <person name="Thang M."/>
            <person name="Chan C."/>
        </authorList>
    </citation>
    <scope>NUCLEOTIDE SEQUENCE</scope>
</reference>
<dbReference type="AlphaFoldDB" id="A0A813EU91"/>
<feature type="non-terminal residue" evidence="1">
    <location>
        <position position="1"/>
    </location>
</feature>